<dbReference type="Pfam" id="PF00156">
    <property type="entry name" value="Pribosyltran"/>
    <property type="match status" value="1"/>
</dbReference>
<dbReference type="KEGG" id="pmet:G4Y79_10330"/>
<dbReference type="Gene3D" id="3.40.50.2020">
    <property type="match status" value="1"/>
</dbReference>
<dbReference type="RefSeq" id="WP_195172813.1">
    <property type="nucleotide sequence ID" value="NZ_CP062983.1"/>
</dbReference>
<dbReference type="InterPro" id="IPR000836">
    <property type="entry name" value="PRTase_dom"/>
</dbReference>
<organism evidence="2 3">
    <name type="scientific">Phototrophicus methaneseepsis</name>
    <dbReference type="NCBI Taxonomy" id="2710758"/>
    <lineage>
        <taxon>Bacteria</taxon>
        <taxon>Bacillati</taxon>
        <taxon>Chloroflexota</taxon>
        <taxon>Candidatus Thermofontia</taxon>
        <taxon>Phototrophicales</taxon>
        <taxon>Phototrophicaceae</taxon>
        <taxon>Phototrophicus</taxon>
    </lineage>
</organism>
<dbReference type="AlphaFoldDB" id="A0A7S8IFI0"/>
<feature type="domain" description="Phosphoribosyltransferase" evidence="1">
    <location>
        <begin position="63"/>
        <end position="183"/>
    </location>
</feature>
<proteinExistence type="predicted"/>
<evidence type="ECO:0000313" key="3">
    <source>
        <dbReference type="Proteomes" id="UP000594468"/>
    </source>
</evidence>
<dbReference type="Proteomes" id="UP000594468">
    <property type="component" value="Chromosome"/>
</dbReference>
<dbReference type="SUPFAM" id="SSF53271">
    <property type="entry name" value="PRTase-like"/>
    <property type="match status" value="1"/>
</dbReference>
<sequence>MSQTYIDYIQAPEDRIDADFWKNPFGAQIDYDELKFLYVPDHVSTYIAAQLARQVYRYQINNISTREQITHAVMITMGGLLPGVLLHDHLAWTLNKNVPPINFGTMGVKYYAGPGDPLDEPFIKHPLSIDVKDQVVGVVEDLVDLGGTARFVGQHLTERGARKIVLIAPYLKNTGIVKEMDPVIFYGYVPKDTWIITPREKVETLVKRVPFWRDNGATLSDCEDNLIKIGYPRYLIDIYLRATYERG</sequence>
<protein>
    <recommendedName>
        <fullName evidence="1">Phosphoribosyltransferase domain-containing protein</fullName>
    </recommendedName>
</protein>
<reference evidence="2 3" key="1">
    <citation type="submission" date="2020-02" db="EMBL/GenBank/DDBJ databases">
        <authorList>
            <person name="Zheng R.K."/>
            <person name="Sun C.M."/>
        </authorList>
    </citation>
    <scope>NUCLEOTIDE SEQUENCE [LARGE SCALE GENOMIC DNA]</scope>
    <source>
        <strain evidence="3">rifampicinis</strain>
    </source>
</reference>
<dbReference type="InterPro" id="IPR029057">
    <property type="entry name" value="PRTase-like"/>
</dbReference>
<name>A0A7S8IFI0_9CHLR</name>
<evidence type="ECO:0000313" key="2">
    <source>
        <dbReference type="EMBL" id="QPC84750.1"/>
    </source>
</evidence>
<gene>
    <name evidence="2" type="ORF">G4Y79_10330</name>
</gene>
<dbReference type="EMBL" id="CP062983">
    <property type="protein sequence ID" value="QPC84750.1"/>
    <property type="molecule type" value="Genomic_DNA"/>
</dbReference>
<accession>A0A7S8IFI0</accession>
<evidence type="ECO:0000259" key="1">
    <source>
        <dbReference type="Pfam" id="PF00156"/>
    </source>
</evidence>
<dbReference type="CDD" id="cd06223">
    <property type="entry name" value="PRTases_typeI"/>
    <property type="match status" value="1"/>
</dbReference>
<keyword evidence="3" id="KW-1185">Reference proteome</keyword>